<protein>
    <recommendedName>
        <fullName evidence="1">DUF1618 domain-containing protein</fullName>
    </recommendedName>
</protein>
<dbReference type="STRING" id="888268.A0A1E5UWK7"/>
<dbReference type="EMBL" id="LWDX02060574">
    <property type="protein sequence ID" value="OEL17218.1"/>
    <property type="molecule type" value="Genomic_DNA"/>
</dbReference>
<dbReference type="AlphaFoldDB" id="A0A1E5UWK7"/>
<feature type="domain" description="DUF1618" evidence="1">
    <location>
        <begin position="241"/>
        <end position="354"/>
    </location>
</feature>
<evidence type="ECO:0000313" key="3">
    <source>
        <dbReference type="Proteomes" id="UP000095767"/>
    </source>
</evidence>
<comment type="caution">
    <text evidence="2">The sequence shown here is derived from an EMBL/GenBank/DDBJ whole genome shotgun (WGS) entry which is preliminary data.</text>
</comment>
<dbReference type="PANTHER" id="PTHR33086:SF98">
    <property type="entry name" value="OS05G0468200 PROTEIN"/>
    <property type="match status" value="1"/>
</dbReference>
<accession>A0A1E5UWK7</accession>
<gene>
    <name evidence="2" type="ORF">BAE44_0021763</name>
</gene>
<dbReference type="InterPro" id="IPR011676">
    <property type="entry name" value="DUF1618"/>
</dbReference>
<name>A0A1E5UWK7_9POAL</name>
<sequence>MPLRRLHGLSATASGRLRRGFSTSAWRPPWAMLLHAAAVNVPAPASRASLRLVEPPCASRLVVPAHLVRPPRDPDPPGDTIYAAFGGFIQAASGDGLLLLTFFDLPATAPVVPGAFMPGGLRGRRLTGISLEPEIMRFVCNPLSGQLFRLPDIDGMTKTARYSDIGIVTQSERADHPPDKYAVAVVSMSQDRSFVMRRFLSQTGKWDKVVGLPSPLPLPLARPMDMDVPHEAVAFAGRLWWVDVTYGALSVDPFSDRPELRFVELPRGSVTEQVDRKKRHELRRYRRMSVSDGRMRYAEVSQEEPFLLSSFTLDNDGSCWTLEHRVSLRRLWPREDLHKHMPQIAVVDPLNPSVMHLTVGKQALSLDMDTGDLLGCTLIGEDDHRHTDFDLLKPCVLPPWLESSRIPSSEQNFSIEILHITRLIRNAFEEHGQCQKQEFIRHFSSCRQGQEGLRRSIEWVTWQKQPRCRSGASWAFSAAVSGRLRRGLSTTAAAHPPWATIYHITLVDSPAPRASHQLAAPPCASQILVPAHLVDPPPLLDPNRDTLRLELGGIVRAASDDGLVLLHFMDLHGTAPVVARRGSGTTRALTGVVIEPDITRFVLNPLSGQMVRLTDIDGTKKTMSCSDIGILTQSERPHQPPDRYAVAVLEDDDDGGQQRFVMRRFLSETGKPPSPLPLARRMDINQEAVAFAGRLWWVDVSWGAISADPFSDRPDLRFVELPRDSVTEPLGSAKGGCVTPRCPNRSLSCSARLSLTTAQRLDVGAPAKMRLLLRRSLSAAASASASGRLGRALSTSTAASRPPWAMICDMGELVRSPEPRASFELAEPPCASHLSVPEHLIDPRPRPDPNGDIVPLVGGGVRAASGDGLLLLDFMDARATAPIVGKHGIRWQRQLVGIQLDPDMTRFVCNPVSGQLFRLPDIDGTKKTPSYQVFGILTQSEGTDGPPDKYAVAWLSEDRDGVEGIFLVRRFLSQSGERDKLVGSPSLPLDKCVKLTGLDSLLS</sequence>
<dbReference type="Proteomes" id="UP000095767">
    <property type="component" value="Unassembled WGS sequence"/>
</dbReference>
<keyword evidence="3" id="KW-1185">Reference proteome</keyword>
<dbReference type="PANTHER" id="PTHR33086">
    <property type="entry name" value="OS05G0468200 PROTEIN-RELATED"/>
    <property type="match status" value="1"/>
</dbReference>
<evidence type="ECO:0000259" key="1">
    <source>
        <dbReference type="Pfam" id="PF07762"/>
    </source>
</evidence>
<reference evidence="2 3" key="1">
    <citation type="submission" date="2016-09" db="EMBL/GenBank/DDBJ databases">
        <title>The draft genome of Dichanthelium oligosanthes: A C3 panicoid grass species.</title>
        <authorList>
            <person name="Studer A.J."/>
            <person name="Schnable J.C."/>
            <person name="Brutnell T.P."/>
        </authorList>
    </citation>
    <scope>NUCLEOTIDE SEQUENCE [LARGE SCALE GENOMIC DNA]</scope>
    <source>
        <strain evidence="3">cv. Kellogg 1175</strain>
        <tissue evidence="2">Leaf</tissue>
    </source>
</reference>
<proteinExistence type="predicted"/>
<dbReference type="Pfam" id="PF07762">
    <property type="entry name" value="DUF1618"/>
    <property type="match status" value="1"/>
</dbReference>
<organism evidence="2 3">
    <name type="scientific">Dichanthelium oligosanthes</name>
    <dbReference type="NCBI Taxonomy" id="888268"/>
    <lineage>
        <taxon>Eukaryota</taxon>
        <taxon>Viridiplantae</taxon>
        <taxon>Streptophyta</taxon>
        <taxon>Embryophyta</taxon>
        <taxon>Tracheophyta</taxon>
        <taxon>Spermatophyta</taxon>
        <taxon>Magnoliopsida</taxon>
        <taxon>Liliopsida</taxon>
        <taxon>Poales</taxon>
        <taxon>Poaceae</taxon>
        <taxon>PACMAD clade</taxon>
        <taxon>Panicoideae</taxon>
        <taxon>Panicodae</taxon>
        <taxon>Paniceae</taxon>
        <taxon>Dichantheliinae</taxon>
        <taxon>Dichanthelium</taxon>
    </lineage>
</organism>
<evidence type="ECO:0000313" key="2">
    <source>
        <dbReference type="EMBL" id="OEL17218.1"/>
    </source>
</evidence>
<dbReference type="OrthoDB" id="655503at2759"/>